<name>A0ABY5VD11_9FIRM</name>
<organism evidence="1 2">
    <name type="scientific">Ruminococcus gauvreauii</name>
    <dbReference type="NCBI Taxonomy" id="438033"/>
    <lineage>
        <taxon>Bacteria</taxon>
        <taxon>Bacillati</taxon>
        <taxon>Bacillota</taxon>
        <taxon>Clostridia</taxon>
        <taxon>Eubacteriales</taxon>
        <taxon>Oscillospiraceae</taxon>
        <taxon>Ruminococcus</taxon>
    </lineage>
</organism>
<reference evidence="1" key="1">
    <citation type="journal article" date="2022" name="Cell">
        <title>Design, construction, and in vivo augmentation of a complex gut microbiome.</title>
        <authorList>
            <person name="Cheng A.G."/>
            <person name="Ho P.Y."/>
            <person name="Aranda-Diaz A."/>
            <person name="Jain S."/>
            <person name="Yu F.B."/>
            <person name="Meng X."/>
            <person name="Wang M."/>
            <person name="Iakiviak M."/>
            <person name="Nagashima K."/>
            <person name="Zhao A."/>
            <person name="Murugkar P."/>
            <person name="Patil A."/>
            <person name="Atabakhsh K."/>
            <person name="Weakley A."/>
            <person name="Yan J."/>
            <person name="Brumbaugh A.R."/>
            <person name="Higginbottom S."/>
            <person name="Dimas A."/>
            <person name="Shiver A.L."/>
            <person name="Deutschbauer A."/>
            <person name="Neff N."/>
            <person name="Sonnenburg J.L."/>
            <person name="Huang K.C."/>
            <person name="Fischbach M.A."/>
        </authorList>
    </citation>
    <scope>NUCLEOTIDE SEQUENCE</scope>
    <source>
        <strain evidence="1">DSM 19829</strain>
    </source>
</reference>
<accession>A0ABY5VD11</accession>
<dbReference type="Pfam" id="PF04977">
    <property type="entry name" value="DivIC"/>
    <property type="match status" value="1"/>
</dbReference>
<proteinExistence type="predicted"/>
<evidence type="ECO:0000313" key="1">
    <source>
        <dbReference type="EMBL" id="UWP58102.1"/>
    </source>
</evidence>
<dbReference type="InterPro" id="IPR007060">
    <property type="entry name" value="FtsL/DivIC"/>
</dbReference>
<evidence type="ECO:0000313" key="2">
    <source>
        <dbReference type="Proteomes" id="UP001060164"/>
    </source>
</evidence>
<dbReference type="Proteomes" id="UP001060164">
    <property type="component" value="Chromosome"/>
</dbReference>
<gene>
    <name evidence="1" type="ORF">NQ502_11940</name>
</gene>
<keyword evidence="2" id="KW-1185">Reference proteome</keyword>
<protein>
    <submittedName>
        <fullName evidence="1">Septum formation initiator family protein</fullName>
    </submittedName>
</protein>
<sequence>MSSKKSSAKMRAKRSQRYNKITMVGISIVVCMLLVVLFVQGQSVKERISANTQKQDELAQQIEDENKRTEDIENMQEYMQSDEYIEKIAKEKIGLVKENEIIFKEAD</sequence>
<dbReference type="EMBL" id="CP102290">
    <property type="protein sequence ID" value="UWP58102.1"/>
    <property type="molecule type" value="Genomic_DNA"/>
</dbReference>
<dbReference type="RefSeq" id="WP_049898115.1">
    <property type="nucleotide sequence ID" value="NZ_CABLBR010000012.1"/>
</dbReference>